<feature type="transmembrane region" description="Helical" evidence="6">
    <location>
        <begin position="397"/>
        <end position="419"/>
    </location>
</feature>
<name>A0ABT0GIX7_9GAMM</name>
<organism evidence="7 8">
    <name type="scientific">Pseudomarimonas salicorniae</name>
    <dbReference type="NCBI Taxonomy" id="2933270"/>
    <lineage>
        <taxon>Bacteria</taxon>
        <taxon>Pseudomonadati</taxon>
        <taxon>Pseudomonadota</taxon>
        <taxon>Gammaproteobacteria</taxon>
        <taxon>Lysobacterales</taxon>
        <taxon>Lysobacteraceae</taxon>
        <taxon>Pseudomarimonas</taxon>
    </lineage>
</organism>
<dbReference type="NCBIfam" id="NF006088">
    <property type="entry name" value="PRK08238.1"/>
    <property type="match status" value="1"/>
</dbReference>
<keyword evidence="8" id="KW-1185">Reference proteome</keyword>
<dbReference type="PANTHER" id="PTHR11048">
    <property type="entry name" value="PRENYLTRANSFERASES"/>
    <property type="match status" value="1"/>
</dbReference>
<evidence type="ECO:0000256" key="3">
    <source>
        <dbReference type="ARBA" id="ARBA00022692"/>
    </source>
</evidence>
<dbReference type="InterPro" id="IPR036412">
    <property type="entry name" value="HAD-like_sf"/>
</dbReference>
<evidence type="ECO:0000256" key="1">
    <source>
        <dbReference type="ARBA" id="ARBA00004141"/>
    </source>
</evidence>
<feature type="transmembrane region" description="Helical" evidence="6">
    <location>
        <begin position="293"/>
        <end position="312"/>
    </location>
</feature>
<dbReference type="EMBL" id="JALNMH010000010">
    <property type="protein sequence ID" value="MCK7594483.1"/>
    <property type="molecule type" value="Genomic_DNA"/>
</dbReference>
<dbReference type="Gene3D" id="1.10.357.140">
    <property type="entry name" value="UbiA prenyltransferase"/>
    <property type="match status" value="1"/>
</dbReference>
<feature type="transmembrane region" description="Helical" evidence="6">
    <location>
        <begin position="230"/>
        <end position="250"/>
    </location>
</feature>
<evidence type="ECO:0000313" key="7">
    <source>
        <dbReference type="EMBL" id="MCK7594483.1"/>
    </source>
</evidence>
<keyword evidence="5 6" id="KW-0472">Membrane</keyword>
<sequence length="486" mass="52850">MEIGASDRPESSEAQASAPLCVDLDGTLLKSDLLFESLLSMLARRPWLALCLPFWLLGGKARLKREIALRGPVDPALLPYDQCTLALLERSTDRHRVLCTASDAGLVEPIARHLGCFEEVLASDGQNNLAGSRKAAALVERFGDRGFEYLGNAPVDLKVWRHAAKATVVNAGESLARQARKVCNDVEHLPGQRAGLRVWIKALRVHQWLKNLLVFVPLLAAHRFTDPDAILLSCLAFLAFGLSASGVYVLNDLLDLEADRAHPRKRSRPFAAGTMSLRSGLVAAPLLTLVGLALAWLVAPLFATVLAGYYVLTLGYSLGWKRVPILDVILLAGLYTVRIIGGAAAIGSVPSFWLLAFSMFIFLSLALLKRYIEFVGLAQRGEVKAAGRGYHLDDQPLLLALGGSAGYLSVLVLALYINSPESQALYTRPEALWLLCPLLMLWISRAWMKAHRGTMHDDPVVFAATDRFSLLVAAIGAVIALSATYL</sequence>
<protein>
    <submittedName>
        <fullName evidence="7">UbiA family prenyltransferase</fullName>
    </submittedName>
</protein>
<keyword evidence="4 6" id="KW-1133">Transmembrane helix</keyword>
<dbReference type="InterPro" id="IPR000537">
    <property type="entry name" value="UbiA_prenyltransferase"/>
</dbReference>
<reference evidence="7" key="1">
    <citation type="submission" date="2022-04" db="EMBL/GenBank/DDBJ databases">
        <title>Lysobacter sp. CAU 1642 isolated from sea sand.</title>
        <authorList>
            <person name="Kim W."/>
        </authorList>
    </citation>
    <scope>NUCLEOTIDE SEQUENCE</scope>
    <source>
        <strain evidence="7">CAU 1642</strain>
    </source>
</reference>
<keyword evidence="2" id="KW-1003">Cell membrane</keyword>
<dbReference type="InterPro" id="IPR039653">
    <property type="entry name" value="Prenyltransferase"/>
</dbReference>
<dbReference type="Pfam" id="PF01040">
    <property type="entry name" value="UbiA"/>
    <property type="match status" value="1"/>
</dbReference>
<proteinExistence type="predicted"/>
<dbReference type="Proteomes" id="UP001431449">
    <property type="component" value="Unassembled WGS sequence"/>
</dbReference>
<dbReference type="RefSeq" id="WP_248209818.1">
    <property type="nucleotide sequence ID" value="NZ_JALNMH010000010.1"/>
</dbReference>
<dbReference type="SUPFAM" id="SSF56784">
    <property type="entry name" value="HAD-like"/>
    <property type="match status" value="1"/>
</dbReference>
<comment type="caution">
    <text evidence="7">The sequence shown here is derived from an EMBL/GenBank/DDBJ whole genome shotgun (WGS) entry which is preliminary data.</text>
</comment>
<evidence type="ECO:0000256" key="6">
    <source>
        <dbReference type="SAM" id="Phobius"/>
    </source>
</evidence>
<keyword evidence="3 6" id="KW-0812">Transmembrane</keyword>
<feature type="transmembrane region" description="Helical" evidence="6">
    <location>
        <begin position="468"/>
        <end position="485"/>
    </location>
</feature>
<dbReference type="CDD" id="cd13963">
    <property type="entry name" value="PT_UbiA_2"/>
    <property type="match status" value="1"/>
</dbReference>
<accession>A0ABT0GIX7</accession>
<dbReference type="InterPro" id="IPR044878">
    <property type="entry name" value="UbiA_sf"/>
</dbReference>
<evidence type="ECO:0000256" key="4">
    <source>
        <dbReference type="ARBA" id="ARBA00022989"/>
    </source>
</evidence>
<evidence type="ECO:0000256" key="2">
    <source>
        <dbReference type="ARBA" id="ARBA00022475"/>
    </source>
</evidence>
<dbReference type="PANTHER" id="PTHR11048:SF5">
    <property type="entry name" value="DECAPRENYL-PHOSPHATE PHOSPHORIBOSYLTRANSFERASE"/>
    <property type="match status" value="1"/>
</dbReference>
<evidence type="ECO:0000256" key="5">
    <source>
        <dbReference type="ARBA" id="ARBA00023136"/>
    </source>
</evidence>
<gene>
    <name evidence="7" type="ORF">M0G41_12470</name>
</gene>
<feature type="transmembrane region" description="Helical" evidence="6">
    <location>
        <begin position="431"/>
        <end position="448"/>
    </location>
</feature>
<comment type="subcellular location">
    <subcellularLocation>
        <location evidence="1">Membrane</location>
        <topology evidence="1">Multi-pass membrane protein</topology>
    </subcellularLocation>
</comment>
<feature type="transmembrane region" description="Helical" evidence="6">
    <location>
        <begin position="270"/>
        <end position="287"/>
    </location>
</feature>
<evidence type="ECO:0000313" key="8">
    <source>
        <dbReference type="Proteomes" id="UP001431449"/>
    </source>
</evidence>